<dbReference type="GO" id="GO:0061630">
    <property type="term" value="F:ubiquitin protein ligase activity"/>
    <property type="evidence" value="ECO:0007669"/>
    <property type="project" value="UniProtKB-EC"/>
</dbReference>
<dbReference type="GO" id="GO:0043027">
    <property type="term" value="F:cysteine-type endopeptidase inhibitor activity involved in apoptotic process"/>
    <property type="evidence" value="ECO:0007669"/>
    <property type="project" value="TreeGrafter"/>
</dbReference>
<sequence length="700" mass="79236">MEAFKILTHIIHKLFAETSVKCPLMSYCSKRHLKNINKDKDKISFKSLFKQTVKPLYPRQIVTVFPIYGKTSDPATIRQQLDGTPIPTRSLENGETVNASARGQEEGHTLMSNKIMESELLRLSTLCNFPVFGISLLRLAEYGFYSKGHNDELVCYSCGNRVKGWTPNSDYSDVNNHYSNCQHVIKKKCAVPLDASGCLEDITQMGKPNGNTEQFCDEKISSDLSIMCTDDGHDQITANFIVSSDNNEEQHNNQSRTIGQAIQTETSSNANGNEVYPYISEQYGLSRGIDYSDNVVRREFGVSNNQYSESRGTGTHESIMNGSQMFLAPLTREISVDGNTNITDSLNLLSLESEEQMPYFSGVTQSPRTNLSSVSHQPMIKQNGSLESIQEHLTFKYDGRMVKIKYPNYEPLQKRRDSYFDWPANRDFLHPYDLAECGFSFTHFEDCVRCFQCGIGLRNWEDNDNVWVEHARWSQKCQYLTKRKGKEFIDTVVQMLGLNTDGENMQTEPLQLEPTDITQSTRNPLEHTAAQYVLSEKIFDDVELIRVCMLSLIETKGWNSITPDLLVDSILEMNAVEEATSIDNKAANSQTHGYKPCMDCPVETGNQTSRGTEIKSSTTESITTVVEIDKTKKAEDDPEELQKEIEKMKDLYTCKICLDEKVGVTFLPCGHLVTCAQCSPKLRRCPLCRTFIRSTIQTKI</sequence>
<dbReference type="FunFam" id="1.10.1170.10:FF:000002">
    <property type="entry name" value="Baculoviral IAP repeat containing 7"/>
    <property type="match status" value="1"/>
</dbReference>
<dbReference type="InterPro" id="IPR001841">
    <property type="entry name" value="Znf_RING"/>
</dbReference>
<dbReference type="Pfam" id="PF00653">
    <property type="entry name" value="BIR"/>
    <property type="match status" value="2"/>
</dbReference>
<dbReference type="InterPro" id="IPR050784">
    <property type="entry name" value="IAP"/>
</dbReference>
<dbReference type="SMART" id="SM00184">
    <property type="entry name" value="RING"/>
    <property type="match status" value="1"/>
</dbReference>
<feature type="domain" description="RING-type" evidence="6">
    <location>
        <begin position="654"/>
        <end position="689"/>
    </location>
</feature>
<dbReference type="PANTHER" id="PTHR10044:SF139">
    <property type="entry name" value="DEATH-ASSOCIATED INHIBITOR OF APOPTOSIS 2"/>
    <property type="match status" value="1"/>
</dbReference>
<keyword evidence="3 5" id="KW-0863">Zinc-finger</keyword>
<comment type="similarity">
    <text evidence="1">Belongs to the IAP family.</text>
</comment>
<evidence type="ECO:0000256" key="2">
    <source>
        <dbReference type="ARBA" id="ARBA00022723"/>
    </source>
</evidence>
<comment type="caution">
    <text evidence="7">The sequence shown here is derived from an EMBL/GenBank/DDBJ whole genome shotgun (WGS) entry which is preliminary data.</text>
</comment>
<dbReference type="Proteomes" id="UP000596742">
    <property type="component" value="Unassembled WGS sequence"/>
</dbReference>
<keyword evidence="7" id="KW-0012">Acyltransferase</keyword>
<evidence type="ECO:0000313" key="8">
    <source>
        <dbReference type="Proteomes" id="UP000596742"/>
    </source>
</evidence>
<protein>
    <submittedName>
        <fullName evidence="7">E3 ubiquitin-protein ligase XIAP</fullName>
        <ecNumber evidence="7">2.3.2.27</ecNumber>
    </submittedName>
</protein>
<dbReference type="GO" id="GO:0005737">
    <property type="term" value="C:cytoplasm"/>
    <property type="evidence" value="ECO:0007669"/>
    <property type="project" value="TreeGrafter"/>
</dbReference>
<evidence type="ECO:0000256" key="5">
    <source>
        <dbReference type="PROSITE-ProRule" id="PRU00175"/>
    </source>
</evidence>
<dbReference type="Gene3D" id="3.30.40.10">
    <property type="entry name" value="Zinc/RING finger domain, C3HC4 (zinc finger)"/>
    <property type="match status" value="1"/>
</dbReference>
<evidence type="ECO:0000313" key="7">
    <source>
        <dbReference type="EMBL" id="VDI05546.1"/>
    </source>
</evidence>
<keyword evidence="7" id="KW-0808">Transferase</keyword>
<dbReference type="PANTHER" id="PTHR10044">
    <property type="entry name" value="INHIBITOR OF APOPTOSIS"/>
    <property type="match status" value="1"/>
</dbReference>
<evidence type="ECO:0000259" key="6">
    <source>
        <dbReference type="PROSITE" id="PS50089"/>
    </source>
</evidence>
<evidence type="ECO:0000256" key="4">
    <source>
        <dbReference type="ARBA" id="ARBA00022833"/>
    </source>
</evidence>
<keyword evidence="8" id="KW-1185">Reference proteome</keyword>
<keyword evidence="2" id="KW-0479">Metal-binding</keyword>
<evidence type="ECO:0000256" key="3">
    <source>
        <dbReference type="ARBA" id="ARBA00022771"/>
    </source>
</evidence>
<dbReference type="InterPro" id="IPR001370">
    <property type="entry name" value="BIR_rpt"/>
</dbReference>
<name>A0A8B6CJH8_MYTGA</name>
<dbReference type="SUPFAM" id="SSF57924">
    <property type="entry name" value="Inhibitor of apoptosis (IAP) repeat"/>
    <property type="match status" value="2"/>
</dbReference>
<dbReference type="PROSITE" id="PS50143">
    <property type="entry name" value="BIR_REPEAT_2"/>
    <property type="match status" value="2"/>
</dbReference>
<dbReference type="AlphaFoldDB" id="A0A8B6CJH8"/>
<reference evidence="7" key="1">
    <citation type="submission" date="2018-11" db="EMBL/GenBank/DDBJ databases">
        <authorList>
            <person name="Alioto T."/>
            <person name="Alioto T."/>
        </authorList>
    </citation>
    <scope>NUCLEOTIDE SEQUENCE</scope>
</reference>
<dbReference type="PROSITE" id="PS50089">
    <property type="entry name" value="ZF_RING_2"/>
    <property type="match status" value="1"/>
</dbReference>
<proteinExistence type="inferred from homology"/>
<dbReference type="Pfam" id="PF13920">
    <property type="entry name" value="zf-C3HC4_3"/>
    <property type="match status" value="1"/>
</dbReference>
<organism evidence="7 8">
    <name type="scientific">Mytilus galloprovincialis</name>
    <name type="common">Mediterranean mussel</name>
    <dbReference type="NCBI Taxonomy" id="29158"/>
    <lineage>
        <taxon>Eukaryota</taxon>
        <taxon>Metazoa</taxon>
        <taxon>Spiralia</taxon>
        <taxon>Lophotrochozoa</taxon>
        <taxon>Mollusca</taxon>
        <taxon>Bivalvia</taxon>
        <taxon>Autobranchia</taxon>
        <taxon>Pteriomorphia</taxon>
        <taxon>Mytilida</taxon>
        <taxon>Mytiloidea</taxon>
        <taxon>Mytilidae</taxon>
        <taxon>Mytilinae</taxon>
        <taxon>Mytilus</taxon>
    </lineage>
</organism>
<dbReference type="GO" id="GO:0043066">
    <property type="term" value="P:negative regulation of apoptotic process"/>
    <property type="evidence" value="ECO:0007669"/>
    <property type="project" value="TreeGrafter"/>
</dbReference>
<accession>A0A8B6CJH8</accession>
<dbReference type="CDD" id="cd00022">
    <property type="entry name" value="BIR"/>
    <property type="match status" value="1"/>
</dbReference>
<dbReference type="SMART" id="SM00238">
    <property type="entry name" value="BIR"/>
    <property type="match status" value="2"/>
</dbReference>
<dbReference type="Gene3D" id="1.10.1170.10">
    <property type="entry name" value="Inhibitor Of Apoptosis Protein (2mihbC-IAP-1), Chain A"/>
    <property type="match status" value="2"/>
</dbReference>
<dbReference type="EC" id="2.3.2.27" evidence="7"/>
<dbReference type="EMBL" id="UYJE01001824">
    <property type="protein sequence ID" value="VDI05546.1"/>
    <property type="molecule type" value="Genomic_DNA"/>
</dbReference>
<dbReference type="OrthoDB" id="6113021at2759"/>
<dbReference type="GO" id="GO:0008270">
    <property type="term" value="F:zinc ion binding"/>
    <property type="evidence" value="ECO:0007669"/>
    <property type="project" value="UniProtKB-KW"/>
</dbReference>
<evidence type="ECO:0000256" key="1">
    <source>
        <dbReference type="ARBA" id="ARBA00006672"/>
    </source>
</evidence>
<dbReference type="GO" id="GO:0051726">
    <property type="term" value="P:regulation of cell cycle"/>
    <property type="evidence" value="ECO:0007669"/>
    <property type="project" value="TreeGrafter"/>
</dbReference>
<gene>
    <name evidence="7" type="ORF">MGAL_10B043679</name>
</gene>
<dbReference type="InterPro" id="IPR013083">
    <property type="entry name" value="Znf_RING/FYVE/PHD"/>
</dbReference>
<keyword evidence="4" id="KW-0862">Zinc</keyword>
<dbReference type="GO" id="GO:0005634">
    <property type="term" value="C:nucleus"/>
    <property type="evidence" value="ECO:0007669"/>
    <property type="project" value="TreeGrafter"/>
</dbReference>